<evidence type="ECO:0000313" key="2">
    <source>
        <dbReference type="EMBL" id="GGT97250.1"/>
    </source>
</evidence>
<dbReference type="Proteomes" id="UP000276741">
    <property type="component" value="Chromosome"/>
</dbReference>
<name>A0A348B2L9_9CREN</name>
<dbReference type="GeneID" id="38666312"/>
<accession>A0A348B2L9</accession>
<reference evidence="1" key="3">
    <citation type="journal article" date="2019" name="BMC Res. Notes">
        <title>Complete genome sequence of the Sulfodiicoccus acidiphilus strain HS-1T, the first crenarchaeon that lacks polB3, isolated from an acidic hot spring in Ohwaku-dani, Hakone, Japan.</title>
        <authorList>
            <person name="Sakai H.D."/>
            <person name="Kurosawa N."/>
        </authorList>
    </citation>
    <scope>NUCLEOTIDE SEQUENCE</scope>
    <source>
        <strain evidence="1">HS-1</strain>
    </source>
</reference>
<reference evidence="3" key="2">
    <citation type="submission" date="2018-04" db="EMBL/GenBank/DDBJ databases">
        <title>Complete genome sequence of Sulfodiicoccus acidiphilus strain HS-1.</title>
        <authorList>
            <person name="Sakai H.D."/>
            <person name="Kurosawa N."/>
        </authorList>
    </citation>
    <scope>NUCLEOTIDE SEQUENCE [LARGE SCALE GENOMIC DNA]</scope>
    <source>
        <strain evidence="3">HS-1</strain>
    </source>
</reference>
<evidence type="ECO:0000313" key="3">
    <source>
        <dbReference type="Proteomes" id="UP000276741"/>
    </source>
</evidence>
<protein>
    <submittedName>
        <fullName evidence="1">Uncharacterized protein</fullName>
    </submittedName>
</protein>
<reference evidence="2" key="4">
    <citation type="submission" date="2020-09" db="EMBL/GenBank/DDBJ databases">
        <authorList>
            <person name="Sun Q."/>
            <person name="Ohkuma M."/>
        </authorList>
    </citation>
    <scope>NUCLEOTIDE SEQUENCE</scope>
    <source>
        <strain evidence="2">JCM 31740</strain>
    </source>
</reference>
<gene>
    <name evidence="2" type="ORF">GCM10007116_13460</name>
    <name evidence="1" type="ORF">HS1genome_0810</name>
</gene>
<evidence type="ECO:0000313" key="1">
    <source>
        <dbReference type="EMBL" id="BBD72421.1"/>
    </source>
</evidence>
<dbReference type="EMBL" id="BMQS01000011">
    <property type="protein sequence ID" value="GGT97250.1"/>
    <property type="molecule type" value="Genomic_DNA"/>
</dbReference>
<dbReference type="AlphaFoldDB" id="A0A348B2L9"/>
<proteinExistence type="predicted"/>
<sequence>MRDLAFKDRAEYHETANRIMEIGIKMVESDLSASVEQWLRRASLIKELRSLGYSIIPLDALMNPNADGKDASAVGTKTGGFLSARGYEVSFLADVVQLMIAGSSVHLINDSKELRLTIVMPTGSTSALLEFTCHFVDGFLSSYGYRKLEEQKVSTDFVSLKYAKS</sequence>
<dbReference type="KEGG" id="sacd:HS1genome_0810"/>
<keyword evidence="3" id="KW-1185">Reference proteome</keyword>
<organism evidence="1 3">
    <name type="scientific">Sulfodiicoccus acidiphilus</name>
    <dbReference type="NCBI Taxonomy" id="1670455"/>
    <lineage>
        <taxon>Archaea</taxon>
        <taxon>Thermoproteota</taxon>
        <taxon>Thermoprotei</taxon>
        <taxon>Sulfolobales</taxon>
        <taxon>Sulfolobaceae</taxon>
        <taxon>Sulfodiicoccus</taxon>
    </lineage>
</organism>
<reference evidence="2" key="1">
    <citation type="journal article" date="2014" name="Int. J. Syst. Evol. Microbiol.">
        <title>Complete genome sequence of Corynebacterium casei LMG S-19264T (=DSM 44701T), isolated from a smear-ripened cheese.</title>
        <authorList>
            <consortium name="US DOE Joint Genome Institute (JGI-PGF)"/>
            <person name="Walter F."/>
            <person name="Albersmeier A."/>
            <person name="Kalinowski J."/>
            <person name="Ruckert C."/>
        </authorList>
    </citation>
    <scope>NUCLEOTIDE SEQUENCE</scope>
    <source>
        <strain evidence="2">JCM 31740</strain>
    </source>
</reference>
<dbReference type="RefSeq" id="WP_126449737.1">
    <property type="nucleotide sequence ID" value="NZ_AP018553.1"/>
</dbReference>
<dbReference type="Proteomes" id="UP000616143">
    <property type="component" value="Unassembled WGS sequence"/>
</dbReference>
<dbReference type="EMBL" id="AP018553">
    <property type="protein sequence ID" value="BBD72421.1"/>
    <property type="molecule type" value="Genomic_DNA"/>
</dbReference>